<sequence>MTVTAPAPAGTQRSVLDALEAESIHIIREVLAEFEKPGLLFSGGKDSVVVLHLLAKAVYPARVPIPVVHIDTGHNFGEVINFRDAVVKKYGLNLVVGSVQEYIDRGELKELPDGTRNRLQTRVLLDTIESNGFDVVFGGARRDEDKARAKERILSLRDEFGVWDPRNQRPEIWNLYNGRHEPDWHVRAFPISNWTERDIWSYIQRENIELPPIYFAHKRQVFERDGMWRAVTPVSQPEPNEQVTIKQVRYRTVGDASCTGAVLSAADDVQKVLDELAVSTLTERGATRADDRISAAAMEDRKSEGYF</sequence>
<keyword evidence="6" id="KW-0547">Nucleotide-binding</keyword>
<dbReference type="GO" id="GO:0004781">
    <property type="term" value="F:sulfate adenylyltransferase (ATP) activity"/>
    <property type="evidence" value="ECO:0007669"/>
    <property type="project" value="UniProtKB-EC"/>
</dbReference>
<dbReference type="Gene3D" id="3.40.50.620">
    <property type="entry name" value="HUPs"/>
    <property type="match status" value="1"/>
</dbReference>
<dbReference type="SUPFAM" id="SSF52402">
    <property type="entry name" value="Adenine nucleotide alpha hydrolases-like"/>
    <property type="match status" value="1"/>
</dbReference>
<evidence type="ECO:0000256" key="4">
    <source>
        <dbReference type="ARBA" id="ARBA00022679"/>
    </source>
</evidence>
<comment type="similarity">
    <text evidence="1">Belongs to the PAPS reductase family. CysD subfamily.</text>
</comment>
<evidence type="ECO:0000313" key="11">
    <source>
        <dbReference type="EMBL" id="GED06385.1"/>
    </source>
</evidence>
<name>A0A4Y4DRZ6_GLUUR</name>
<dbReference type="EC" id="2.7.7.4" evidence="2"/>
<gene>
    <name evidence="11" type="ORF">AUR04nite_19170</name>
</gene>
<dbReference type="PANTHER" id="PTHR43196">
    <property type="entry name" value="SULFATE ADENYLYLTRANSFERASE SUBUNIT 2"/>
    <property type="match status" value="1"/>
</dbReference>
<dbReference type="InterPro" id="IPR050128">
    <property type="entry name" value="Sulfate_adenylyltrnsfr_sub2"/>
</dbReference>
<keyword evidence="5 11" id="KW-0548">Nucleotidyltransferase</keyword>
<dbReference type="GO" id="GO:0000103">
    <property type="term" value="P:sulfate assimilation"/>
    <property type="evidence" value="ECO:0007669"/>
    <property type="project" value="InterPro"/>
</dbReference>
<evidence type="ECO:0000259" key="10">
    <source>
        <dbReference type="Pfam" id="PF01507"/>
    </source>
</evidence>
<dbReference type="RefSeq" id="WP_141364393.1">
    <property type="nucleotide sequence ID" value="NZ_BAAAJL010000010.1"/>
</dbReference>
<evidence type="ECO:0000256" key="7">
    <source>
        <dbReference type="ARBA" id="ARBA00022840"/>
    </source>
</evidence>
<evidence type="ECO:0000256" key="5">
    <source>
        <dbReference type="ARBA" id="ARBA00022695"/>
    </source>
</evidence>
<organism evidence="11 12">
    <name type="scientific">Glutamicibacter uratoxydans</name>
    <name type="common">Arthrobacter uratoxydans</name>
    <dbReference type="NCBI Taxonomy" id="43667"/>
    <lineage>
        <taxon>Bacteria</taxon>
        <taxon>Bacillati</taxon>
        <taxon>Actinomycetota</taxon>
        <taxon>Actinomycetes</taxon>
        <taxon>Micrococcales</taxon>
        <taxon>Micrococcaceae</taxon>
        <taxon>Glutamicibacter</taxon>
    </lineage>
</organism>
<accession>A0A4Y4DRZ6</accession>
<dbReference type="InterPro" id="IPR002500">
    <property type="entry name" value="PAPS_reduct_dom"/>
</dbReference>
<keyword evidence="7" id="KW-0067">ATP-binding</keyword>
<evidence type="ECO:0000256" key="2">
    <source>
        <dbReference type="ARBA" id="ARBA00012391"/>
    </source>
</evidence>
<dbReference type="NCBIfam" id="TIGR02039">
    <property type="entry name" value="CysD"/>
    <property type="match status" value="1"/>
</dbReference>
<dbReference type="InterPro" id="IPR011784">
    <property type="entry name" value="SO4_adenylTrfase_ssu"/>
</dbReference>
<dbReference type="PIRSF" id="PIRSF002936">
    <property type="entry name" value="CysDAde_trans"/>
    <property type="match status" value="1"/>
</dbReference>
<protein>
    <recommendedName>
        <fullName evidence="3">Sulfate adenylyltransferase subunit 2</fullName>
        <ecNumber evidence="2">2.7.7.4</ecNumber>
    </recommendedName>
    <alternativeName>
        <fullName evidence="8">ATP-sulfurylase small subunit</fullName>
    </alternativeName>
    <alternativeName>
        <fullName evidence="9">Sulfate adenylate transferase</fullName>
    </alternativeName>
</protein>
<keyword evidence="12" id="KW-1185">Reference proteome</keyword>
<dbReference type="InterPro" id="IPR014729">
    <property type="entry name" value="Rossmann-like_a/b/a_fold"/>
</dbReference>
<evidence type="ECO:0000313" key="12">
    <source>
        <dbReference type="Proteomes" id="UP000316612"/>
    </source>
</evidence>
<dbReference type="NCBIfam" id="NF003587">
    <property type="entry name" value="PRK05253.1"/>
    <property type="match status" value="1"/>
</dbReference>
<evidence type="ECO:0000256" key="1">
    <source>
        <dbReference type="ARBA" id="ARBA00008885"/>
    </source>
</evidence>
<dbReference type="EMBL" id="BJNY01000010">
    <property type="protein sequence ID" value="GED06385.1"/>
    <property type="molecule type" value="Genomic_DNA"/>
</dbReference>
<evidence type="ECO:0000256" key="9">
    <source>
        <dbReference type="ARBA" id="ARBA00031812"/>
    </source>
</evidence>
<dbReference type="AlphaFoldDB" id="A0A4Y4DRZ6"/>
<dbReference type="OrthoDB" id="9772604at2"/>
<evidence type="ECO:0000256" key="3">
    <source>
        <dbReference type="ARBA" id="ARBA00022004"/>
    </source>
</evidence>
<keyword evidence="4 11" id="KW-0808">Transferase</keyword>
<dbReference type="Pfam" id="PF01507">
    <property type="entry name" value="PAPS_reduct"/>
    <property type="match status" value="1"/>
</dbReference>
<feature type="domain" description="Phosphoadenosine phosphosulphate reductase" evidence="10">
    <location>
        <begin position="39"/>
        <end position="260"/>
    </location>
</feature>
<dbReference type="PANTHER" id="PTHR43196:SF1">
    <property type="entry name" value="SULFATE ADENYLYLTRANSFERASE SUBUNIT 2"/>
    <property type="match status" value="1"/>
</dbReference>
<evidence type="ECO:0000256" key="6">
    <source>
        <dbReference type="ARBA" id="ARBA00022741"/>
    </source>
</evidence>
<comment type="caution">
    <text evidence="11">The sequence shown here is derived from an EMBL/GenBank/DDBJ whole genome shotgun (WGS) entry which is preliminary data.</text>
</comment>
<dbReference type="Proteomes" id="UP000316612">
    <property type="component" value="Unassembled WGS sequence"/>
</dbReference>
<dbReference type="GO" id="GO:0005524">
    <property type="term" value="F:ATP binding"/>
    <property type="evidence" value="ECO:0007669"/>
    <property type="project" value="UniProtKB-KW"/>
</dbReference>
<proteinExistence type="inferred from homology"/>
<evidence type="ECO:0000256" key="8">
    <source>
        <dbReference type="ARBA" id="ARBA00030256"/>
    </source>
</evidence>
<reference evidence="11 12" key="1">
    <citation type="submission" date="2019-06" db="EMBL/GenBank/DDBJ databases">
        <title>Whole genome shotgun sequence of Glutamicibacter uratoxydans NBRC 15515.</title>
        <authorList>
            <person name="Hosoyama A."/>
            <person name="Uohara A."/>
            <person name="Ohji S."/>
            <person name="Ichikawa N."/>
        </authorList>
    </citation>
    <scope>NUCLEOTIDE SEQUENCE [LARGE SCALE GENOMIC DNA]</scope>
    <source>
        <strain evidence="11 12">NBRC 15515</strain>
    </source>
</reference>